<reference evidence="1" key="1">
    <citation type="submission" date="2020-05" db="UniProtKB">
        <authorList>
            <consortium name="EnsemblMetazoa"/>
        </authorList>
    </citation>
    <scope>IDENTIFICATION</scope>
    <source>
        <strain evidence="1">SANGQUA</strain>
    </source>
</reference>
<keyword evidence="2" id="KW-1185">Reference proteome</keyword>
<proteinExistence type="predicted"/>
<organism evidence="1 2">
    <name type="scientific">Anopheles quadriannulatus</name>
    <name type="common">Mosquito</name>
    <dbReference type="NCBI Taxonomy" id="34691"/>
    <lineage>
        <taxon>Eukaryota</taxon>
        <taxon>Metazoa</taxon>
        <taxon>Ecdysozoa</taxon>
        <taxon>Arthropoda</taxon>
        <taxon>Hexapoda</taxon>
        <taxon>Insecta</taxon>
        <taxon>Pterygota</taxon>
        <taxon>Neoptera</taxon>
        <taxon>Endopterygota</taxon>
        <taxon>Diptera</taxon>
        <taxon>Nematocera</taxon>
        <taxon>Culicoidea</taxon>
        <taxon>Culicidae</taxon>
        <taxon>Anophelinae</taxon>
        <taxon>Anopheles</taxon>
    </lineage>
</organism>
<dbReference type="Proteomes" id="UP000076407">
    <property type="component" value="Unassembled WGS sequence"/>
</dbReference>
<protein>
    <submittedName>
        <fullName evidence="1">Uncharacterized protein</fullName>
    </submittedName>
</protein>
<sequence>MVSKELPVFSVDPAECPIFISHYEYTTRRSGRLVHLIKTQIERVRKISAPQTDKLDSLVEYGEAVQCMVNHMVAAGECAHITNPFLLQEVRWSHHIRGMTPVDLSTFSNYMEDLAEDAARLTTIDSPEVCGTSKGRPTKGYVHTYVNSDQLS</sequence>
<evidence type="ECO:0000313" key="2">
    <source>
        <dbReference type="Proteomes" id="UP000076407"/>
    </source>
</evidence>
<accession>A0A182XPH3</accession>
<evidence type="ECO:0000313" key="1">
    <source>
        <dbReference type="EnsemblMetazoa" id="AQUA011775-PA"/>
    </source>
</evidence>
<dbReference type="VEuPathDB" id="VectorBase:AQUA011775"/>
<dbReference type="AlphaFoldDB" id="A0A182XPH3"/>
<dbReference type="EnsemblMetazoa" id="AQUA011775-RA">
    <property type="protein sequence ID" value="AQUA011775-PA"/>
    <property type="gene ID" value="AQUA011775"/>
</dbReference>
<name>A0A182XPH3_ANOQN</name>